<dbReference type="EMBL" id="JAMKPW020000004">
    <property type="protein sequence ID" value="KAK8219195.1"/>
    <property type="molecule type" value="Genomic_DNA"/>
</dbReference>
<gene>
    <name evidence="1" type="ORF">M8818_000927</name>
</gene>
<protein>
    <submittedName>
        <fullName evidence="1">Uncharacterized protein</fullName>
    </submittedName>
</protein>
<evidence type="ECO:0000313" key="2">
    <source>
        <dbReference type="Proteomes" id="UP001320706"/>
    </source>
</evidence>
<reference evidence="1" key="1">
    <citation type="submission" date="2024-02" db="EMBL/GenBank/DDBJ databases">
        <title>Metagenome Assembled Genome of Zalaria obscura JY119.</title>
        <authorList>
            <person name="Vighnesh L."/>
            <person name="Jagadeeshwari U."/>
            <person name="Venkata Ramana C."/>
            <person name="Sasikala C."/>
        </authorList>
    </citation>
    <scope>NUCLEOTIDE SEQUENCE</scope>
    <source>
        <strain evidence="1">JY119</strain>
    </source>
</reference>
<accession>A0ACC3SM78</accession>
<dbReference type="Proteomes" id="UP001320706">
    <property type="component" value="Unassembled WGS sequence"/>
</dbReference>
<keyword evidence="2" id="KW-1185">Reference proteome</keyword>
<sequence length="318" mass="33609">MFPLLLSLLTLLPSVLGYASPLSCSGTCTNTHDPSLIRRSSDGKYYRFATGAGIAIHTASSIQGPWTYQGYALPSGSKVDNSGADDLWVRVPLPSPPLPFPHISQLQEPSLTTSAPQAPDVHQIGSTYYLYYSASAFGTQTSVLGLATSSTMDPGSWTDHGSIGVSSTSAKPYNAIDANLVPVGSTYLLNFGSFWHDIYQVPMATVPTRAGGASYNIAYNSSGDHGIEGSYMVQQGNYYYLFFSSGQCCGYDTERPAPGGEYKIMVCRSSSATGGFVDQNGASCTNGGGTVVLQSHGIVYGPGGQGVYEDPEVGWVVY</sequence>
<comment type="caution">
    <text evidence="1">The sequence shown here is derived from an EMBL/GenBank/DDBJ whole genome shotgun (WGS) entry which is preliminary data.</text>
</comment>
<organism evidence="1 2">
    <name type="scientific">Zalaria obscura</name>
    <dbReference type="NCBI Taxonomy" id="2024903"/>
    <lineage>
        <taxon>Eukaryota</taxon>
        <taxon>Fungi</taxon>
        <taxon>Dikarya</taxon>
        <taxon>Ascomycota</taxon>
        <taxon>Pezizomycotina</taxon>
        <taxon>Dothideomycetes</taxon>
        <taxon>Dothideomycetidae</taxon>
        <taxon>Dothideales</taxon>
        <taxon>Zalariaceae</taxon>
        <taxon>Zalaria</taxon>
    </lineage>
</organism>
<name>A0ACC3SM78_9PEZI</name>
<proteinExistence type="predicted"/>
<evidence type="ECO:0000313" key="1">
    <source>
        <dbReference type="EMBL" id="KAK8219195.1"/>
    </source>
</evidence>